<name>A0A7J6LZM9_PERCH</name>
<feature type="region of interest" description="Disordered" evidence="1">
    <location>
        <begin position="199"/>
        <end position="246"/>
    </location>
</feature>
<protein>
    <submittedName>
        <fullName evidence="3">Uncharacterized protein</fullName>
    </submittedName>
</protein>
<feature type="transmembrane region" description="Helical" evidence="2">
    <location>
        <begin position="145"/>
        <end position="168"/>
    </location>
</feature>
<comment type="caution">
    <text evidence="3">The sequence shown here is derived from an EMBL/GenBank/DDBJ whole genome shotgun (WGS) entry which is preliminary data.</text>
</comment>
<organism evidence="3 4">
    <name type="scientific">Perkinsus chesapeaki</name>
    <name type="common">Clam parasite</name>
    <name type="synonym">Perkinsus andrewsi</name>
    <dbReference type="NCBI Taxonomy" id="330153"/>
    <lineage>
        <taxon>Eukaryota</taxon>
        <taxon>Sar</taxon>
        <taxon>Alveolata</taxon>
        <taxon>Perkinsozoa</taxon>
        <taxon>Perkinsea</taxon>
        <taxon>Perkinsida</taxon>
        <taxon>Perkinsidae</taxon>
        <taxon>Perkinsus</taxon>
    </lineage>
</organism>
<feature type="transmembrane region" description="Helical" evidence="2">
    <location>
        <begin position="44"/>
        <end position="63"/>
    </location>
</feature>
<dbReference type="OrthoDB" id="432729at2759"/>
<evidence type="ECO:0000256" key="2">
    <source>
        <dbReference type="SAM" id="Phobius"/>
    </source>
</evidence>
<evidence type="ECO:0000256" key="1">
    <source>
        <dbReference type="SAM" id="MobiDB-lite"/>
    </source>
</evidence>
<reference evidence="3 4" key="1">
    <citation type="submission" date="2020-04" db="EMBL/GenBank/DDBJ databases">
        <title>Perkinsus chesapeaki whole genome sequence.</title>
        <authorList>
            <person name="Bogema D.R."/>
        </authorList>
    </citation>
    <scope>NUCLEOTIDE SEQUENCE [LARGE SCALE GENOMIC DNA]</scope>
    <source>
        <strain evidence="3">ATCC PRA-425</strain>
    </source>
</reference>
<keyword evidence="4" id="KW-1185">Reference proteome</keyword>
<accession>A0A7J6LZM9</accession>
<evidence type="ECO:0000313" key="3">
    <source>
        <dbReference type="EMBL" id="KAF4664752.1"/>
    </source>
</evidence>
<keyword evidence="2" id="KW-1133">Transmembrane helix</keyword>
<dbReference type="EMBL" id="JAAPAO010000280">
    <property type="protein sequence ID" value="KAF4664752.1"/>
    <property type="molecule type" value="Genomic_DNA"/>
</dbReference>
<evidence type="ECO:0000313" key="4">
    <source>
        <dbReference type="Proteomes" id="UP000591131"/>
    </source>
</evidence>
<keyword evidence="2" id="KW-0812">Transmembrane</keyword>
<dbReference type="AlphaFoldDB" id="A0A7J6LZM9"/>
<sequence>MSSSNAAPGDDGSQRVWRTNAGNYYHVLDLVITDPEVTVRARKVIRATFLIFITLCARAALLLADGQPLMQTLIGIGFVAVIPAFGYFGAKKASPTLMSVFCLLMLIHASHATALLIYVLVATFTDGCLEVDDPGHPGTVVCQKIVWNWMFTIAVILLAVWASLAFYGSYQGYRLFVKLASGDQVAVTEEEMASPGFEMNQANGDVAFGKPVTSSTTPKSVDDIEMGKPQQASRRHSSTTLDGDDL</sequence>
<proteinExistence type="predicted"/>
<dbReference type="Proteomes" id="UP000591131">
    <property type="component" value="Unassembled WGS sequence"/>
</dbReference>
<keyword evidence="2" id="KW-0472">Membrane</keyword>
<feature type="transmembrane region" description="Helical" evidence="2">
    <location>
        <begin position="69"/>
        <end position="88"/>
    </location>
</feature>
<gene>
    <name evidence="3" type="ORF">FOL47_004990</name>
</gene>
<feature type="transmembrane region" description="Helical" evidence="2">
    <location>
        <begin position="100"/>
        <end position="125"/>
    </location>
</feature>